<dbReference type="SUPFAM" id="SSF48452">
    <property type="entry name" value="TPR-like"/>
    <property type="match status" value="1"/>
</dbReference>
<organism evidence="2">
    <name type="scientific">Moorella thermoacetica Y72</name>
    <dbReference type="NCBI Taxonomy" id="1325331"/>
    <lineage>
        <taxon>Bacteria</taxon>
        <taxon>Bacillati</taxon>
        <taxon>Bacillota</taxon>
        <taxon>Clostridia</taxon>
        <taxon>Neomoorellales</taxon>
        <taxon>Neomoorellaceae</taxon>
        <taxon>Neomoorella</taxon>
    </lineage>
</organism>
<evidence type="ECO:0000313" key="2">
    <source>
        <dbReference type="EMBL" id="GAF26386.1"/>
    </source>
</evidence>
<feature type="repeat" description="TPR" evidence="1">
    <location>
        <begin position="235"/>
        <end position="268"/>
    </location>
</feature>
<dbReference type="InterPro" id="IPR011990">
    <property type="entry name" value="TPR-like_helical_dom_sf"/>
</dbReference>
<dbReference type="Gene3D" id="1.25.40.10">
    <property type="entry name" value="Tetratricopeptide repeat domain"/>
    <property type="match status" value="1"/>
</dbReference>
<dbReference type="EMBL" id="DF238840">
    <property type="protein sequence ID" value="GAF26386.1"/>
    <property type="molecule type" value="Genomic_DNA"/>
</dbReference>
<gene>
    <name evidence="2" type="ORF">MTY_1726</name>
</gene>
<sequence length="296" mass="33752">MGMIMPDLVELIVLAAGKTNLRCLRLPERKIITLRPVGGVRDETEGEILRVIPNKEWEYKKHTYLSGKVIDSYIDGSVLTPVPLRLYSHGTWDSFYYFAELWEIDPDRELPSSLPEWVIAVLKAGPREVFEMEQIIPGANPEEMEDPISLAVEYAHQGNIDKTWQILHGCLTKDLRCIDAFAHLGTYTFGDGRSAWHAKRAMQRYLAGVKVGEQALPPGFNGLLPWSWINNRPFLRALHGLGLCQWRLGQFDAARNTFWRILMLDPMDALGCRFILPDVEKGRDYLATVADENWPC</sequence>
<reference evidence="2" key="1">
    <citation type="journal article" date="2014" name="Gene">
        <title>Genome-guided analysis of transformation efficiency and carbon dioxide assimilation by Moorella thermoacetica Y72.</title>
        <authorList>
            <person name="Tsukahara K."/>
            <person name="Kita A."/>
            <person name="Nakashimada Y."/>
            <person name="Hoshino T."/>
            <person name="Murakami K."/>
        </authorList>
    </citation>
    <scope>NUCLEOTIDE SEQUENCE [LARGE SCALE GENOMIC DNA]</scope>
    <source>
        <strain evidence="2">Y72</strain>
    </source>
</reference>
<dbReference type="AlphaFoldDB" id="A0A0S6UBM8"/>
<name>A0A0S6UBM8_NEOTH</name>
<dbReference type="InterPro" id="IPR019734">
    <property type="entry name" value="TPR_rpt"/>
</dbReference>
<accession>A0A0S6UBM8</accession>
<evidence type="ECO:0000256" key="1">
    <source>
        <dbReference type="PROSITE-ProRule" id="PRU00339"/>
    </source>
</evidence>
<dbReference type="Proteomes" id="UP000063718">
    <property type="component" value="Unassembled WGS sequence"/>
</dbReference>
<proteinExistence type="predicted"/>
<keyword evidence="1" id="KW-0802">TPR repeat</keyword>
<dbReference type="PROSITE" id="PS50005">
    <property type="entry name" value="TPR"/>
    <property type="match status" value="1"/>
</dbReference>
<protein>
    <submittedName>
        <fullName evidence="2">FOG: TPR repeat</fullName>
    </submittedName>
</protein>